<accession>A0A1R2CDJ3</accession>
<comment type="caution">
    <text evidence="1">The sequence shown here is derived from an EMBL/GenBank/DDBJ whole genome shotgun (WGS) entry which is preliminary data.</text>
</comment>
<sequence>MQFSDMHGFAVKNRKVLQKKYIDISYMPEIISKQESQLTLKEKSKSNILKKAFHSEQNEEKRKLDEQKYCKESLKLPLVHSPKNSFLLVKPKIFRQDDTGDRKLTPEIYKNMIKGKNISEGNIEKLDRLKINSEPLIKKGMQGYKYSVLNTNRQIVKNRYKKNYL</sequence>
<dbReference type="EMBL" id="MPUH01000187">
    <property type="protein sequence ID" value="OMJ87045.1"/>
    <property type="molecule type" value="Genomic_DNA"/>
</dbReference>
<keyword evidence="2" id="KW-1185">Reference proteome</keyword>
<reference evidence="1 2" key="1">
    <citation type="submission" date="2016-11" db="EMBL/GenBank/DDBJ databases">
        <title>The macronuclear genome of Stentor coeruleus: a giant cell with tiny introns.</title>
        <authorList>
            <person name="Slabodnick M."/>
            <person name="Ruby J.G."/>
            <person name="Reiff S.B."/>
            <person name="Swart E.C."/>
            <person name="Gosai S."/>
            <person name="Prabakaran S."/>
            <person name="Witkowska E."/>
            <person name="Larue G.E."/>
            <person name="Fisher S."/>
            <person name="Freeman R.M."/>
            <person name="Gunawardena J."/>
            <person name="Chu W."/>
            <person name="Stover N.A."/>
            <person name="Gregory B.D."/>
            <person name="Nowacki M."/>
            <person name="Derisi J."/>
            <person name="Roy S.W."/>
            <person name="Marshall W.F."/>
            <person name="Sood P."/>
        </authorList>
    </citation>
    <scope>NUCLEOTIDE SEQUENCE [LARGE SCALE GENOMIC DNA]</scope>
    <source>
        <strain evidence="1">WM001</strain>
    </source>
</reference>
<organism evidence="1 2">
    <name type="scientific">Stentor coeruleus</name>
    <dbReference type="NCBI Taxonomy" id="5963"/>
    <lineage>
        <taxon>Eukaryota</taxon>
        <taxon>Sar</taxon>
        <taxon>Alveolata</taxon>
        <taxon>Ciliophora</taxon>
        <taxon>Postciliodesmatophora</taxon>
        <taxon>Heterotrichea</taxon>
        <taxon>Heterotrichida</taxon>
        <taxon>Stentoridae</taxon>
        <taxon>Stentor</taxon>
    </lineage>
</organism>
<gene>
    <name evidence="1" type="ORF">SteCoe_11286</name>
</gene>
<dbReference type="Proteomes" id="UP000187209">
    <property type="component" value="Unassembled WGS sequence"/>
</dbReference>
<name>A0A1R2CDJ3_9CILI</name>
<dbReference type="AlphaFoldDB" id="A0A1R2CDJ3"/>
<protein>
    <submittedName>
        <fullName evidence="1">Uncharacterized protein</fullName>
    </submittedName>
</protein>
<evidence type="ECO:0000313" key="2">
    <source>
        <dbReference type="Proteomes" id="UP000187209"/>
    </source>
</evidence>
<evidence type="ECO:0000313" key="1">
    <source>
        <dbReference type="EMBL" id="OMJ87045.1"/>
    </source>
</evidence>
<proteinExistence type="predicted"/>